<dbReference type="InterPro" id="IPR000477">
    <property type="entry name" value="RT_dom"/>
</dbReference>
<sequence>MFADDIVLIGNDPSTLETSLKTLKMVAQSIGLEIDPGKTKWMKNTFTRDYFLRMEGSVIEEVSSYIYLGQAITMDNDLSIEIGRRRRAGWATFDKYRDLIRESHKNHGMGLKISKKNNDKTTNHKRQAHHKADSGIKGNT</sequence>
<evidence type="ECO:0000256" key="1">
    <source>
        <dbReference type="SAM" id="MobiDB-lite"/>
    </source>
</evidence>
<protein>
    <recommendedName>
        <fullName evidence="2">Reverse transcriptase domain-containing protein</fullName>
    </recommendedName>
</protein>
<gene>
    <name evidence="3" type="ORF">TELCIR_03877</name>
</gene>
<keyword evidence="4" id="KW-1185">Reference proteome</keyword>
<dbReference type="EMBL" id="KZ345330">
    <property type="protein sequence ID" value="PIO74121.1"/>
    <property type="molecule type" value="Genomic_DNA"/>
</dbReference>
<dbReference type="AlphaFoldDB" id="A0A2G9UV37"/>
<accession>A0A2G9UV37</accession>
<proteinExistence type="predicted"/>
<evidence type="ECO:0000313" key="3">
    <source>
        <dbReference type="EMBL" id="PIO74121.1"/>
    </source>
</evidence>
<dbReference type="Proteomes" id="UP000230423">
    <property type="component" value="Unassembled WGS sequence"/>
</dbReference>
<dbReference type="PROSITE" id="PS50878">
    <property type="entry name" value="RT_POL"/>
    <property type="match status" value="1"/>
</dbReference>
<evidence type="ECO:0000259" key="2">
    <source>
        <dbReference type="PROSITE" id="PS50878"/>
    </source>
</evidence>
<name>A0A2G9UV37_TELCI</name>
<reference evidence="3 4" key="1">
    <citation type="submission" date="2015-09" db="EMBL/GenBank/DDBJ databases">
        <title>Draft genome of the parasitic nematode Teladorsagia circumcincta isolate WARC Sus (inbred).</title>
        <authorList>
            <person name="Mitreva M."/>
        </authorList>
    </citation>
    <scope>NUCLEOTIDE SEQUENCE [LARGE SCALE GENOMIC DNA]</scope>
    <source>
        <strain evidence="3 4">S</strain>
    </source>
</reference>
<feature type="region of interest" description="Disordered" evidence="1">
    <location>
        <begin position="107"/>
        <end position="140"/>
    </location>
</feature>
<organism evidence="3 4">
    <name type="scientific">Teladorsagia circumcincta</name>
    <name type="common">Brown stomach worm</name>
    <name type="synonym">Ostertagia circumcincta</name>
    <dbReference type="NCBI Taxonomy" id="45464"/>
    <lineage>
        <taxon>Eukaryota</taxon>
        <taxon>Metazoa</taxon>
        <taxon>Ecdysozoa</taxon>
        <taxon>Nematoda</taxon>
        <taxon>Chromadorea</taxon>
        <taxon>Rhabditida</taxon>
        <taxon>Rhabditina</taxon>
        <taxon>Rhabditomorpha</taxon>
        <taxon>Strongyloidea</taxon>
        <taxon>Trichostrongylidae</taxon>
        <taxon>Teladorsagia</taxon>
    </lineage>
</organism>
<evidence type="ECO:0000313" key="4">
    <source>
        <dbReference type="Proteomes" id="UP000230423"/>
    </source>
</evidence>
<feature type="domain" description="Reverse transcriptase" evidence="2">
    <location>
        <begin position="1"/>
        <end position="72"/>
    </location>
</feature>
<dbReference type="OrthoDB" id="407509at2759"/>